<dbReference type="EMBL" id="FQZO01000006">
    <property type="protein sequence ID" value="SHJ56949.1"/>
    <property type="molecule type" value="Genomic_DNA"/>
</dbReference>
<dbReference type="InterPro" id="IPR018317">
    <property type="entry name" value="QueC"/>
</dbReference>
<dbReference type="AlphaFoldDB" id="A0A1M6KDC3"/>
<keyword evidence="3" id="KW-0479">Metal-binding</keyword>
<dbReference type="OrthoDB" id="9789567at2"/>
<proteinExistence type="inferred from homology"/>
<evidence type="ECO:0000256" key="3">
    <source>
        <dbReference type="ARBA" id="ARBA00022723"/>
    </source>
</evidence>
<protein>
    <recommendedName>
        <fullName evidence="8">7-cyano-7-deazaguanine synthase</fullName>
        <ecNumber evidence="8">6.3.4.20</ecNumber>
    </recommendedName>
</protein>
<evidence type="ECO:0000256" key="7">
    <source>
        <dbReference type="ARBA" id="ARBA00037993"/>
    </source>
</evidence>
<comment type="catalytic activity">
    <reaction evidence="9">
        <text>7-carboxy-7-carbaguanine + NH4(+) + 2 ATP = 7-cyano-7-carbaguanine + 2 AMP + 2 diphosphate + 2 H(+)</text>
        <dbReference type="Rhea" id="RHEA:27982"/>
        <dbReference type="ChEBI" id="CHEBI:15378"/>
        <dbReference type="ChEBI" id="CHEBI:28938"/>
        <dbReference type="ChEBI" id="CHEBI:30616"/>
        <dbReference type="ChEBI" id="CHEBI:33019"/>
        <dbReference type="ChEBI" id="CHEBI:45075"/>
        <dbReference type="ChEBI" id="CHEBI:61036"/>
        <dbReference type="ChEBI" id="CHEBI:456215"/>
        <dbReference type="EC" id="6.3.4.20"/>
    </reaction>
</comment>
<keyword evidence="2" id="KW-0436">Ligase</keyword>
<keyword evidence="12" id="KW-1185">Reference proteome</keyword>
<evidence type="ECO:0000256" key="6">
    <source>
        <dbReference type="ARBA" id="ARBA00022840"/>
    </source>
</evidence>
<reference evidence="11 12" key="1">
    <citation type="submission" date="2016-11" db="EMBL/GenBank/DDBJ databases">
        <authorList>
            <person name="Jaros S."/>
            <person name="Januszkiewicz K."/>
            <person name="Wedrychowicz H."/>
        </authorList>
    </citation>
    <scope>NUCLEOTIDE SEQUENCE [LARGE SCALE GENOMIC DNA]</scope>
    <source>
        <strain evidence="11 12">DSM 21864</strain>
    </source>
</reference>
<feature type="transmembrane region" description="Helical" evidence="10">
    <location>
        <begin position="6"/>
        <end position="24"/>
    </location>
</feature>
<evidence type="ECO:0000256" key="8">
    <source>
        <dbReference type="ARBA" id="ARBA00039149"/>
    </source>
</evidence>
<dbReference type="InterPro" id="IPR014729">
    <property type="entry name" value="Rossmann-like_a/b/a_fold"/>
</dbReference>
<keyword evidence="10" id="KW-0812">Transmembrane</keyword>
<evidence type="ECO:0000313" key="11">
    <source>
        <dbReference type="EMBL" id="SHJ56949.1"/>
    </source>
</evidence>
<dbReference type="CDD" id="cd01995">
    <property type="entry name" value="QueC-like"/>
    <property type="match status" value="1"/>
</dbReference>
<dbReference type="Pfam" id="PF06508">
    <property type="entry name" value="QueC"/>
    <property type="match status" value="1"/>
</dbReference>
<dbReference type="GO" id="GO:0005524">
    <property type="term" value="F:ATP binding"/>
    <property type="evidence" value="ECO:0007669"/>
    <property type="project" value="UniProtKB-KW"/>
</dbReference>
<dbReference type="PANTHER" id="PTHR42914:SF1">
    <property type="entry name" value="7-CYANO-7-DEAZAGUANINE SYNTHASE"/>
    <property type="match status" value="1"/>
</dbReference>
<comment type="pathway">
    <text evidence="1">Purine metabolism; 7-cyano-7-deazaguanine biosynthesis.</text>
</comment>
<gene>
    <name evidence="11" type="ORF">SAMN05444401_3319</name>
</gene>
<dbReference type="PANTHER" id="PTHR42914">
    <property type="entry name" value="7-CYANO-7-DEAZAGUANINE SYNTHASE"/>
    <property type="match status" value="1"/>
</dbReference>
<name>A0A1M6KDC3_9CLOT</name>
<evidence type="ECO:0000256" key="10">
    <source>
        <dbReference type="SAM" id="Phobius"/>
    </source>
</evidence>
<keyword evidence="6" id="KW-0067">ATP-binding</keyword>
<keyword evidence="4" id="KW-0547">Nucleotide-binding</keyword>
<dbReference type="Proteomes" id="UP000184080">
    <property type="component" value="Unassembled WGS sequence"/>
</dbReference>
<evidence type="ECO:0000256" key="5">
    <source>
        <dbReference type="ARBA" id="ARBA00022833"/>
    </source>
</evidence>
<dbReference type="SUPFAM" id="SSF52402">
    <property type="entry name" value="Adenine nucleotide alpha hydrolases-like"/>
    <property type="match status" value="1"/>
</dbReference>
<keyword evidence="10" id="KW-1133">Transmembrane helix</keyword>
<dbReference type="RefSeq" id="WP_073009230.1">
    <property type="nucleotide sequence ID" value="NZ_FQZO01000006.1"/>
</dbReference>
<sequence length="211" mass="23887">MYNNKVVLLFSGGIDSTVLLFYLIRKKYDIFPLYINYGQTSYEGEIAAIEKIIEGLINNKLMIINIQDVSKIGCGSLVGEYPNDVTSREDWYKDEFFPNRNLILLSLAAAYAYKINATNIAIGVVGDSYSDTSKEFLDEMKKTLEISLGKYNIIAPYANMDRKKVIEDAIRYNVPIELTFSCNSVGNRHCMLCTSCLDRENALLLKKLAIQ</sequence>
<keyword evidence="5" id="KW-0862">Zinc</keyword>
<evidence type="ECO:0000256" key="9">
    <source>
        <dbReference type="ARBA" id="ARBA00047890"/>
    </source>
</evidence>
<evidence type="ECO:0000256" key="4">
    <source>
        <dbReference type="ARBA" id="ARBA00022741"/>
    </source>
</evidence>
<accession>A0A1M6KDC3</accession>
<evidence type="ECO:0000256" key="1">
    <source>
        <dbReference type="ARBA" id="ARBA00005061"/>
    </source>
</evidence>
<keyword evidence="10" id="KW-0472">Membrane</keyword>
<organism evidence="11 12">
    <name type="scientific">Clostridium amylolyticum</name>
    <dbReference type="NCBI Taxonomy" id="1121298"/>
    <lineage>
        <taxon>Bacteria</taxon>
        <taxon>Bacillati</taxon>
        <taxon>Bacillota</taxon>
        <taxon>Clostridia</taxon>
        <taxon>Eubacteriales</taxon>
        <taxon>Clostridiaceae</taxon>
        <taxon>Clostridium</taxon>
    </lineage>
</organism>
<comment type="similarity">
    <text evidence="7">Belongs to the QueC family.</text>
</comment>
<dbReference type="STRING" id="1121298.SAMN05444401_3319"/>
<evidence type="ECO:0000313" key="12">
    <source>
        <dbReference type="Proteomes" id="UP000184080"/>
    </source>
</evidence>
<dbReference type="Gene3D" id="3.40.50.620">
    <property type="entry name" value="HUPs"/>
    <property type="match status" value="1"/>
</dbReference>
<dbReference type="GO" id="GO:0016874">
    <property type="term" value="F:ligase activity"/>
    <property type="evidence" value="ECO:0007669"/>
    <property type="project" value="UniProtKB-KW"/>
</dbReference>
<dbReference type="PIRSF" id="PIRSF006293">
    <property type="entry name" value="ExsB"/>
    <property type="match status" value="1"/>
</dbReference>
<dbReference type="GO" id="GO:0046872">
    <property type="term" value="F:metal ion binding"/>
    <property type="evidence" value="ECO:0007669"/>
    <property type="project" value="UniProtKB-KW"/>
</dbReference>
<dbReference type="EC" id="6.3.4.20" evidence="8"/>
<evidence type="ECO:0000256" key="2">
    <source>
        <dbReference type="ARBA" id="ARBA00022598"/>
    </source>
</evidence>